<dbReference type="Pfam" id="PF11772">
    <property type="entry name" value="EpuA"/>
    <property type="match status" value="1"/>
</dbReference>
<dbReference type="EMBL" id="SIRE01000022">
    <property type="protein sequence ID" value="TBL73079.1"/>
    <property type="molecule type" value="Genomic_DNA"/>
</dbReference>
<keyword evidence="2" id="KW-0812">Transmembrane</keyword>
<evidence type="ECO:0000313" key="4">
    <source>
        <dbReference type="Proteomes" id="UP000293142"/>
    </source>
</evidence>
<dbReference type="OrthoDB" id="2990424at2"/>
<evidence type="ECO:0000313" key="3">
    <source>
        <dbReference type="EMBL" id="TBL73079.1"/>
    </source>
</evidence>
<feature type="region of interest" description="Disordered" evidence="1">
    <location>
        <begin position="1"/>
        <end position="20"/>
    </location>
</feature>
<dbReference type="AlphaFoldDB" id="A0A4Q9DIP9"/>
<dbReference type="Proteomes" id="UP000293142">
    <property type="component" value="Unassembled WGS sequence"/>
</dbReference>
<sequence>MAEQPTTKANKAKTNKKAKPRARWKKIVWFFVKLIRVPVLCAMALVAGLYIGYVYMGGQQISDVFELQTWKHMVDLVFAAS</sequence>
<keyword evidence="4" id="KW-1185">Reference proteome</keyword>
<evidence type="ECO:0000256" key="2">
    <source>
        <dbReference type="SAM" id="Phobius"/>
    </source>
</evidence>
<gene>
    <name evidence="3" type="ORF">EYB31_27485</name>
</gene>
<feature type="compositionally biased region" description="Basic residues" evidence="1">
    <location>
        <begin position="10"/>
        <end position="20"/>
    </location>
</feature>
<keyword evidence="3" id="KW-0240">DNA-directed RNA polymerase</keyword>
<dbReference type="GO" id="GO:0000428">
    <property type="term" value="C:DNA-directed RNA polymerase complex"/>
    <property type="evidence" value="ECO:0007669"/>
    <property type="project" value="UniProtKB-KW"/>
</dbReference>
<evidence type="ECO:0000256" key="1">
    <source>
        <dbReference type="SAM" id="MobiDB-lite"/>
    </source>
</evidence>
<comment type="caution">
    <text evidence="3">The sequence shown here is derived from an EMBL/GenBank/DDBJ whole genome shotgun (WGS) entry which is preliminary data.</text>
</comment>
<keyword evidence="3" id="KW-0804">Transcription</keyword>
<keyword evidence="2" id="KW-0472">Membrane</keyword>
<dbReference type="RefSeq" id="WP_131016795.1">
    <property type="nucleotide sequence ID" value="NZ_SIRE01000022.1"/>
</dbReference>
<dbReference type="InterPro" id="IPR024596">
    <property type="entry name" value="RNApol_su_b/EpuA"/>
</dbReference>
<feature type="transmembrane region" description="Helical" evidence="2">
    <location>
        <begin position="27"/>
        <end position="53"/>
    </location>
</feature>
<organism evidence="3 4">
    <name type="scientific">Paenibacillus thalictri</name>
    <dbReference type="NCBI Taxonomy" id="2527873"/>
    <lineage>
        <taxon>Bacteria</taxon>
        <taxon>Bacillati</taxon>
        <taxon>Bacillota</taxon>
        <taxon>Bacilli</taxon>
        <taxon>Bacillales</taxon>
        <taxon>Paenibacillaceae</taxon>
        <taxon>Paenibacillus</taxon>
    </lineage>
</organism>
<keyword evidence="2" id="KW-1133">Transmembrane helix</keyword>
<name>A0A4Q9DIP9_9BACL</name>
<reference evidence="3 4" key="1">
    <citation type="submission" date="2019-02" db="EMBL/GenBank/DDBJ databases">
        <title>Paenibacillus sp. nov., isolated from surface-sterilized tissue of Thalictrum simplex L.</title>
        <authorList>
            <person name="Tuo L."/>
        </authorList>
    </citation>
    <scope>NUCLEOTIDE SEQUENCE [LARGE SCALE GENOMIC DNA]</scope>
    <source>
        <strain evidence="3 4">N2SHLJ1</strain>
    </source>
</reference>
<protein>
    <submittedName>
        <fullName evidence="3">DNA-directed RNA polymerase subunit beta</fullName>
    </submittedName>
</protein>
<proteinExistence type="predicted"/>
<accession>A0A4Q9DIP9</accession>